<feature type="compositionally biased region" description="Polar residues" evidence="1">
    <location>
        <begin position="351"/>
        <end position="391"/>
    </location>
</feature>
<name>A0A1I7V621_LOALO</name>
<dbReference type="AlphaFoldDB" id="A0A1I7V621"/>
<dbReference type="OrthoDB" id="5834082at2759"/>
<protein>
    <submittedName>
        <fullName evidence="3">Uncharacterized protein</fullName>
    </submittedName>
</protein>
<dbReference type="WBParaSite" id="EN70_10271">
    <property type="protein sequence ID" value="EN70_10271"/>
    <property type="gene ID" value="EN70_10271"/>
</dbReference>
<evidence type="ECO:0000256" key="1">
    <source>
        <dbReference type="SAM" id="MobiDB-lite"/>
    </source>
</evidence>
<evidence type="ECO:0000313" key="2">
    <source>
        <dbReference type="Proteomes" id="UP000095285"/>
    </source>
</evidence>
<organism evidence="2 3">
    <name type="scientific">Loa loa</name>
    <name type="common">Eye worm</name>
    <name type="synonym">Filaria loa</name>
    <dbReference type="NCBI Taxonomy" id="7209"/>
    <lineage>
        <taxon>Eukaryota</taxon>
        <taxon>Metazoa</taxon>
        <taxon>Ecdysozoa</taxon>
        <taxon>Nematoda</taxon>
        <taxon>Chromadorea</taxon>
        <taxon>Rhabditida</taxon>
        <taxon>Spirurina</taxon>
        <taxon>Spiruromorpha</taxon>
        <taxon>Filarioidea</taxon>
        <taxon>Onchocercidae</taxon>
        <taxon>Loa</taxon>
    </lineage>
</organism>
<feature type="compositionally biased region" description="Acidic residues" evidence="1">
    <location>
        <begin position="414"/>
        <end position="429"/>
    </location>
</feature>
<evidence type="ECO:0000313" key="3">
    <source>
        <dbReference type="WBParaSite" id="EN70_10271"/>
    </source>
</evidence>
<reference evidence="2" key="1">
    <citation type="submission" date="2012-04" db="EMBL/GenBank/DDBJ databases">
        <title>The Genome Sequence of Loa loa.</title>
        <authorList>
            <consortium name="The Broad Institute Genome Sequencing Platform"/>
            <consortium name="Broad Institute Genome Sequencing Center for Infectious Disease"/>
            <person name="Nutman T.B."/>
            <person name="Fink D.L."/>
            <person name="Russ C."/>
            <person name="Young S."/>
            <person name="Zeng Q."/>
            <person name="Gargeya S."/>
            <person name="Alvarado L."/>
            <person name="Berlin A."/>
            <person name="Chapman S.B."/>
            <person name="Chen Z."/>
            <person name="Freedman E."/>
            <person name="Gellesch M."/>
            <person name="Goldberg J."/>
            <person name="Griggs A."/>
            <person name="Gujja S."/>
            <person name="Heilman E.R."/>
            <person name="Heiman D."/>
            <person name="Howarth C."/>
            <person name="Mehta T."/>
            <person name="Neiman D."/>
            <person name="Pearson M."/>
            <person name="Roberts A."/>
            <person name="Saif S."/>
            <person name="Shea T."/>
            <person name="Shenoy N."/>
            <person name="Sisk P."/>
            <person name="Stolte C."/>
            <person name="Sykes S."/>
            <person name="White J."/>
            <person name="Yandava C."/>
            <person name="Haas B."/>
            <person name="Henn M.R."/>
            <person name="Nusbaum C."/>
            <person name="Birren B."/>
        </authorList>
    </citation>
    <scope>NUCLEOTIDE SEQUENCE [LARGE SCALE GENOMIC DNA]</scope>
</reference>
<gene>
    <name evidence="3" type="primary">LOAG_17551</name>
</gene>
<reference evidence="3" key="2">
    <citation type="submission" date="2016-11" db="UniProtKB">
        <authorList>
            <consortium name="WormBaseParasite"/>
        </authorList>
    </citation>
    <scope>IDENTIFICATION</scope>
</reference>
<dbReference type="Proteomes" id="UP000095285">
    <property type="component" value="Unassembled WGS sequence"/>
</dbReference>
<feature type="compositionally biased region" description="Polar residues" evidence="1">
    <location>
        <begin position="430"/>
        <end position="466"/>
    </location>
</feature>
<proteinExistence type="predicted"/>
<feature type="region of interest" description="Disordered" evidence="1">
    <location>
        <begin position="351"/>
        <end position="466"/>
    </location>
</feature>
<accession>A0A1I7V621</accession>
<dbReference type="InParanoid" id="A0A1I7V621"/>
<keyword evidence="2" id="KW-1185">Reference proteome</keyword>
<sequence length="466" mass="52596">MITSNLHIRAICNDQSVYSCNVSLESFRRTKDAANCKGIIKLYPVDKSSRILHIRVAMCIFNVDRIHPTISHHTIIVANRNTQTDWCRMNQKIQIGVKMRHAAIQSKETQVKERTKHVTTKDAAVQLSKRISRQQLTEIIGEIINQILAANEKNQQLHKHSGNKLSVLRENSNRIKSGNQSQRKINLSKKSMSKGAEYFNNATYQRLPMLKLANLNGNYPKWNIGNRSRIINGSNQFRGQHNANIITNSSNSYNAICRRQLLHKLDQLIAQKMLTLQKMHMIKSAELKDKSKNSKQKIERLCRISANPSCRSHKRLLNTTLSSIDKNTANISTLNENWPLKGPINQNLIIPNKTISNNNSDKSSGYSNRSKLASSMTMESEYTSGSTTRNSIGKFKKHLVTEKRRNSDNTITESDSETSSDNDGTDIDSGDNNNADNHNRKSSTAYTVSSEFSSEASTITELPSIK</sequence>